<evidence type="ECO:0000313" key="8">
    <source>
        <dbReference type="EMBL" id="GAA0560965.1"/>
    </source>
</evidence>
<evidence type="ECO:0008006" key="10">
    <source>
        <dbReference type="Google" id="ProtNLM"/>
    </source>
</evidence>
<sequence>MFRRVTLDALIAHAGENWAMSKWLVPSALLQWVNSNVLIFFSSFVLGTWAAGAYRATLNMVGILNVLYATLENTVPVKAAVVFRMNGLLALVRHTGKITVAGAGITVLSLSPILLFAPVVLRLFYGEQLVAYSALLRLQCVIYVLTFISIPARAFMRSIGESRVIFQAYVASTITTVAMGYFVIVYMHVIGIAVALGVSQIVMLVVFGRKIFTELRRRGPALQSSFG</sequence>
<evidence type="ECO:0000256" key="6">
    <source>
        <dbReference type="ARBA" id="ARBA00023136"/>
    </source>
</evidence>
<reference evidence="8 9" key="1">
    <citation type="journal article" date="2019" name="Int. J. Syst. Evol. Microbiol.">
        <title>The Global Catalogue of Microorganisms (GCM) 10K type strain sequencing project: providing services to taxonomists for standard genome sequencing and annotation.</title>
        <authorList>
            <consortium name="The Broad Institute Genomics Platform"/>
            <consortium name="The Broad Institute Genome Sequencing Center for Infectious Disease"/>
            <person name="Wu L."/>
            <person name="Ma J."/>
        </authorList>
    </citation>
    <scope>NUCLEOTIDE SEQUENCE [LARGE SCALE GENOMIC DNA]</scope>
    <source>
        <strain evidence="8 9">JCM 15089</strain>
    </source>
</reference>
<feature type="transmembrane region" description="Helical" evidence="7">
    <location>
        <begin position="190"/>
        <end position="208"/>
    </location>
</feature>
<dbReference type="PANTHER" id="PTHR30250:SF10">
    <property type="entry name" value="LIPOPOLYSACCHARIDE BIOSYNTHESIS PROTEIN WZXC"/>
    <property type="match status" value="1"/>
</dbReference>
<protein>
    <recommendedName>
        <fullName evidence="10">Polysaccharide biosynthesis protein C-terminal domain-containing protein</fullName>
    </recommendedName>
</protein>
<accession>A0ABN1E9K0</accession>
<feature type="transmembrane region" description="Helical" evidence="7">
    <location>
        <begin position="164"/>
        <end position="184"/>
    </location>
</feature>
<comment type="subcellular location">
    <subcellularLocation>
        <location evidence="1">Cell membrane</location>
        <topology evidence="1">Multi-pass membrane protein</topology>
    </subcellularLocation>
</comment>
<evidence type="ECO:0000256" key="2">
    <source>
        <dbReference type="ARBA" id="ARBA00007430"/>
    </source>
</evidence>
<keyword evidence="4 7" id="KW-0812">Transmembrane</keyword>
<keyword evidence="3" id="KW-1003">Cell membrane</keyword>
<comment type="caution">
    <text evidence="8">The sequence shown here is derived from an EMBL/GenBank/DDBJ whole genome shotgun (WGS) entry which is preliminary data.</text>
</comment>
<dbReference type="EMBL" id="BAAADD010000002">
    <property type="protein sequence ID" value="GAA0560965.1"/>
    <property type="molecule type" value="Genomic_DNA"/>
</dbReference>
<keyword evidence="9" id="KW-1185">Reference proteome</keyword>
<evidence type="ECO:0000256" key="3">
    <source>
        <dbReference type="ARBA" id="ARBA00022475"/>
    </source>
</evidence>
<evidence type="ECO:0000256" key="1">
    <source>
        <dbReference type="ARBA" id="ARBA00004651"/>
    </source>
</evidence>
<evidence type="ECO:0000256" key="4">
    <source>
        <dbReference type="ARBA" id="ARBA00022692"/>
    </source>
</evidence>
<organism evidence="8 9">
    <name type="scientific">Rhizomicrobium electricum</name>
    <dbReference type="NCBI Taxonomy" id="480070"/>
    <lineage>
        <taxon>Bacteria</taxon>
        <taxon>Pseudomonadati</taxon>
        <taxon>Pseudomonadota</taxon>
        <taxon>Alphaproteobacteria</taxon>
        <taxon>Micropepsales</taxon>
        <taxon>Micropepsaceae</taxon>
        <taxon>Rhizomicrobium</taxon>
    </lineage>
</organism>
<comment type="similarity">
    <text evidence="2">Belongs to the polysaccharide synthase family.</text>
</comment>
<feature type="transmembrane region" description="Helical" evidence="7">
    <location>
        <begin position="131"/>
        <end position="152"/>
    </location>
</feature>
<evidence type="ECO:0000256" key="5">
    <source>
        <dbReference type="ARBA" id="ARBA00022989"/>
    </source>
</evidence>
<feature type="transmembrane region" description="Helical" evidence="7">
    <location>
        <begin position="29"/>
        <end position="51"/>
    </location>
</feature>
<evidence type="ECO:0000313" key="9">
    <source>
        <dbReference type="Proteomes" id="UP001499951"/>
    </source>
</evidence>
<proteinExistence type="inferred from homology"/>
<keyword evidence="5 7" id="KW-1133">Transmembrane helix</keyword>
<name>A0ABN1E9K0_9PROT</name>
<keyword evidence="6 7" id="KW-0472">Membrane</keyword>
<dbReference type="Proteomes" id="UP001499951">
    <property type="component" value="Unassembled WGS sequence"/>
</dbReference>
<dbReference type="InterPro" id="IPR050833">
    <property type="entry name" value="Poly_Biosynth_Transport"/>
</dbReference>
<evidence type="ECO:0000256" key="7">
    <source>
        <dbReference type="SAM" id="Phobius"/>
    </source>
</evidence>
<gene>
    <name evidence="8" type="ORF">GCM10008942_06730</name>
</gene>
<feature type="transmembrane region" description="Helical" evidence="7">
    <location>
        <begin position="98"/>
        <end position="125"/>
    </location>
</feature>
<dbReference type="PANTHER" id="PTHR30250">
    <property type="entry name" value="PST FAMILY PREDICTED COLANIC ACID TRANSPORTER"/>
    <property type="match status" value="1"/>
</dbReference>